<name>A0ABT3NQ70_9PROT</name>
<comment type="similarity">
    <text evidence="3 11">Belongs to the binding-protein-dependent transport system permease family. CysTW subfamily.</text>
</comment>
<evidence type="ECO:0000256" key="3">
    <source>
        <dbReference type="ARBA" id="ARBA00007069"/>
    </source>
</evidence>
<evidence type="ECO:0000313" key="14">
    <source>
        <dbReference type="Proteomes" id="UP001526430"/>
    </source>
</evidence>
<reference evidence="13 14" key="1">
    <citation type="submission" date="2022-10" db="EMBL/GenBank/DDBJ databases">
        <title>Roseococcus glaciei nov., sp. nov., isolated from glacier.</title>
        <authorList>
            <person name="Liu Q."/>
            <person name="Xin Y.-H."/>
        </authorList>
    </citation>
    <scope>NUCLEOTIDE SEQUENCE [LARGE SCALE GENOMIC DNA]</scope>
    <source>
        <strain evidence="13 14">MDT2-1-1</strain>
    </source>
</reference>
<evidence type="ECO:0000256" key="6">
    <source>
        <dbReference type="ARBA" id="ARBA00022505"/>
    </source>
</evidence>
<evidence type="ECO:0000256" key="2">
    <source>
        <dbReference type="ARBA" id="ARBA00004651"/>
    </source>
</evidence>
<evidence type="ECO:0000256" key="11">
    <source>
        <dbReference type="RuleBase" id="RU365097"/>
    </source>
</evidence>
<feature type="transmembrane region" description="Helical" evidence="10">
    <location>
        <begin position="12"/>
        <end position="32"/>
    </location>
</feature>
<evidence type="ECO:0000256" key="8">
    <source>
        <dbReference type="ARBA" id="ARBA00022989"/>
    </source>
</evidence>
<keyword evidence="6 11" id="KW-0500">Molybdenum</keyword>
<comment type="subcellular location">
    <subcellularLocation>
        <location evidence="11">Cell inner membrane</location>
        <topology evidence="11">Multi-pass membrane protein</topology>
    </subcellularLocation>
    <subcellularLocation>
        <location evidence="2 10">Cell membrane</location>
        <topology evidence="2 10">Multi-pass membrane protein</topology>
    </subcellularLocation>
</comment>
<keyword evidence="8 10" id="KW-1133">Transmembrane helix</keyword>
<keyword evidence="4 10" id="KW-0813">Transport</keyword>
<feature type="transmembrane region" description="Helical" evidence="10">
    <location>
        <begin position="83"/>
        <end position="103"/>
    </location>
</feature>
<dbReference type="EMBL" id="JAPFQI010000001">
    <property type="protein sequence ID" value="MCW8084306.1"/>
    <property type="molecule type" value="Genomic_DNA"/>
</dbReference>
<evidence type="ECO:0000259" key="12">
    <source>
        <dbReference type="PROSITE" id="PS50928"/>
    </source>
</evidence>
<feature type="transmembrane region" description="Helical" evidence="10">
    <location>
        <begin position="139"/>
        <end position="157"/>
    </location>
</feature>
<evidence type="ECO:0000256" key="5">
    <source>
        <dbReference type="ARBA" id="ARBA00022475"/>
    </source>
</evidence>
<dbReference type="InterPro" id="IPR000515">
    <property type="entry name" value="MetI-like"/>
</dbReference>
<keyword evidence="5" id="KW-1003">Cell membrane</keyword>
<dbReference type="NCBIfam" id="TIGR02141">
    <property type="entry name" value="modB_ABC"/>
    <property type="match status" value="1"/>
</dbReference>
<accession>A0ABT3NQ70</accession>
<dbReference type="InterPro" id="IPR035906">
    <property type="entry name" value="MetI-like_sf"/>
</dbReference>
<comment type="function">
    <text evidence="1 11">Part of the binding-protein-dependent transport system for molybdenum; probably responsible for the translocation of the substrate across the membrane.</text>
</comment>
<proteinExistence type="inferred from homology"/>
<comment type="caution">
    <text evidence="13">The sequence shown here is derived from an EMBL/GenBank/DDBJ whole genome shotgun (WGS) entry which is preliminary data.</text>
</comment>
<dbReference type="InterPro" id="IPR011867">
    <property type="entry name" value="ModB_ABC"/>
</dbReference>
<keyword evidence="14" id="KW-1185">Reference proteome</keyword>
<dbReference type="PANTHER" id="PTHR30183:SF8">
    <property type="entry name" value="MOLYBDENUM TRANSPORT SYSTEM PERMEASE"/>
    <property type="match status" value="1"/>
</dbReference>
<evidence type="ECO:0000256" key="10">
    <source>
        <dbReference type="RuleBase" id="RU363032"/>
    </source>
</evidence>
<dbReference type="Gene3D" id="1.10.3720.10">
    <property type="entry name" value="MetI-like"/>
    <property type="match status" value="1"/>
</dbReference>
<dbReference type="Pfam" id="PF00528">
    <property type="entry name" value="BPD_transp_1"/>
    <property type="match status" value="1"/>
</dbReference>
<feature type="transmembrane region" description="Helical" evidence="10">
    <location>
        <begin position="44"/>
        <end position="63"/>
    </location>
</feature>
<organism evidence="13 14">
    <name type="scientific">Sabulicella glaciei</name>
    <dbReference type="NCBI Taxonomy" id="2984948"/>
    <lineage>
        <taxon>Bacteria</taxon>
        <taxon>Pseudomonadati</taxon>
        <taxon>Pseudomonadota</taxon>
        <taxon>Alphaproteobacteria</taxon>
        <taxon>Acetobacterales</taxon>
        <taxon>Acetobacteraceae</taxon>
        <taxon>Sabulicella</taxon>
    </lineage>
</organism>
<dbReference type="PANTHER" id="PTHR30183">
    <property type="entry name" value="MOLYBDENUM TRANSPORT SYSTEM PERMEASE PROTEIN MODB"/>
    <property type="match status" value="1"/>
</dbReference>
<protein>
    <recommendedName>
        <fullName evidence="11">Molybdenum transport system permease</fullName>
    </recommendedName>
</protein>
<keyword evidence="7 10" id="KW-0812">Transmembrane</keyword>
<evidence type="ECO:0000313" key="13">
    <source>
        <dbReference type="EMBL" id="MCW8084306.1"/>
    </source>
</evidence>
<sequence>MDWAAFRLSVELGLWTLALLLPASVWLGRFLAIRSFRGRGFIEAAVALPLVLPPTVVGFYLLLAFGTGSPLGRAWEAVAERGLAFSFEGLLLASVLVNLPFAVQPIQNGFAAVPQRLREAGAMSGMTPWTVFRRVELPLAWPGIATAAVLTFAHTLGEFGVVLMVGGSIPGETRTAAIAIYDRVQAFDDRGASLMSAVLLGVSVLALGLTNTLSRRVGRRRNG</sequence>
<evidence type="ECO:0000256" key="7">
    <source>
        <dbReference type="ARBA" id="ARBA00022692"/>
    </source>
</evidence>
<evidence type="ECO:0000256" key="9">
    <source>
        <dbReference type="ARBA" id="ARBA00023136"/>
    </source>
</evidence>
<feature type="domain" description="ABC transmembrane type-1" evidence="12">
    <location>
        <begin position="6"/>
        <end position="211"/>
    </location>
</feature>
<keyword evidence="9 10" id="KW-0472">Membrane</keyword>
<evidence type="ECO:0000256" key="4">
    <source>
        <dbReference type="ARBA" id="ARBA00022448"/>
    </source>
</evidence>
<gene>
    <name evidence="13" type="primary">modB</name>
    <name evidence="13" type="ORF">OF850_01585</name>
</gene>
<dbReference type="Proteomes" id="UP001526430">
    <property type="component" value="Unassembled WGS sequence"/>
</dbReference>
<dbReference type="PROSITE" id="PS50928">
    <property type="entry name" value="ABC_TM1"/>
    <property type="match status" value="1"/>
</dbReference>
<dbReference type="SUPFAM" id="SSF161098">
    <property type="entry name" value="MetI-like"/>
    <property type="match status" value="1"/>
</dbReference>
<dbReference type="CDD" id="cd06261">
    <property type="entry name" value="TM_PBP2"/>
    <property type="match status" value="1"/>
</dbReference>
<evidence type="ECO:0000256" key="1">
    <source>
        <dbReference type="ARBA" id="ARBA00002949"/>
    </source>
</evidence>
<feature type="transmembrane region" description="Helical" evidence="10">
    <location>
        <begin position="192"/>
        <end position="213"/>
    </location>
</feature>
<keyword evidence="11" id="KW-0997">Cell inner membrane</keyword>
<dbReference type="RefSeq" id="WP_301587911.1">
    <property type="nucleotide sequence ID" value="NZ_JAPFQI010000001.1"/>
</dbReference>